<organism evidence="1 4">
    <name type="scientific">Streptococcus lactarius</name>
    <dbReference type="NCBI Taxonomy" id="684066"/>
    <lineage>
        <taxon>Bacteria</taxon>
        <taxon>Bacillati</taxon>
        <taxon>Bacillota</taxon>
        <taxon>Bacilli</taxon>
        <taxon>Lactobacillales</taxon>
        <taxon>Streptococcaceae</taxon>
        <taxon>Streptococcus</taxon>
    </lineage>
</organism>
<name>A0A9X0WLP3_9STRE</name>
<dbReference type="AlphaFoldDB" id="A0A9X0WLP3"/>
<reference evidence="2 3" key="2">
    <citation type="submission" date="2021-03" db="EMBL/GenBank/DDBJ databases">
        <title>Human Oral Microbial Genomes.</title>
        <authorList>
            <person name="Johnston C.D."/>
            <person name="Chen T."/>
            <person name="Dewhirst F.E."/>
        </authorList>
    </citation>
    <scope>NUCLEOTIDE SEQUENCE [LARGE SCALE GENOMIC DNA]</scope>
    <source>
        <strain evidence="2 3">CCUG 66490</strain>
    </source>
</reference>
<dbReference type="EMBL" id="MRXX01000001">
    <property type="protein sequence ID" value="MBK4778695.1"/>
    <property type="molecule type" value="Genomic_DNA"/>
</dbReference>
<evidence type="ECO:0000313" key="2">
    <source>
        <dbReference type="EMBL" id="QUB39824.1"/>
    </source>
</evidence>
<gene>
    <name evidence="1" type="ORF">BTU61_00500</name>
    <name evidence="2" type="ORF">J4854_05115</name>
</gene>
<reference evidence="1" key="1">
    <citation type="submission" date="2016-12" db="EMBL/GenBank/DDBJ databases">
        <title>Draft genome of Streptococcus lactarius CCUG 66490T type strain.</title>
        <authorList>
            <person name="Salva-Serra F."/>
            <person name="Engstrom-Jakobsson H."/>
            <person name="Thorell K."/>
            <person name="Gomila M."/>
            <person name="Gonzales-Siles L."/>
            <person name="Busquets A."/>
            <person name="Jaen-Luchoro D."/>
            <person name="Karlsson R."/>
            <person name="Kristiansson E."/>
            <person name="Moore E."/>
        </authorList>
    </citation>
    <scope>NUCLEOTIDE SEQUENCE</scope>
    <source>
        <strain evidence="1">CCUG 66490</strain>
    </source>
</reference>
<evidence type="ECO:0000313" key="1">
    <source>
        <dbReference type="EMBL" id="MBK4778695.1"/>
    </source>
</evidence>
<evidence type="ECO:0000313" key="3">
    <source>
        <dbReference type="Proteomes" id="UP000676511"/>
    </source>
</evidence>
<dbReference type="EMBL" id="CP072329">
    <property type="protein sequence ID" value="QUB39824.1"/>
    <property type="molecule type" value="Genomic_DNA"/>
</dbReference>
<dbReference type="RefSeq" id="WP_200771870.1">
    <property type="nucleotide sequence ID" value="NZ_CP072329.1"/>
</dbReference>
<accession>A0A9X0WLP3</accession>
<keyword evidence="3" id="KW-1185">Reference proteome</keyword>
<sequence length="132" mass="15190">MKKIKLNSEQMSISKIDGYILDPTEKYVSDLNEELDFGITILQSCHMLVFPPAFKNWHAWLFENGFSLDIPNPTNEFVSKFYGVEPLWKTAYSMGIVVKAENDEDYYIIMECSDKNTGFKHTQIILTMGGCM</sequence>
<dbReference type="Proteomes" id="UP000676511">
    <property type="component" value="Chromosome"/>
</dbReference>
<dbReference type="Proteomes" id="UP001138780">
    <property type="component" value="Unassembled WGS sequence"/>
</dbReference>
<proteinExistence type="predicted"/>
<protein>
    <submittedName>
        <fullName evidence="1">Uncharacterized protein</fullName>
    </submittedName>
</protein>
<evidence type="ECO:0000313" key="4">
    <source>
        <dbReference type="Proteomes" id="UP001138780"/>
    </source>
</evidence>